<dbReference type="Proteomes" id="UP000054279">
    <property type="component" value="Unassembled WGS sequence"/>
</dbReference>
<evidence type="ECO:0000259" key="2">
    <source>
        <dbReference type="Pfam" id="PF13401"/>
    </source>
</evidence>
<dbReference type="InterPro" id="IPR027417">
    <property type="entry name" value="P-loop_NTPase"/>
</dbReference>
<dbReference type="EMBL" id="KN837130">
    <property type="protein sequence ID" value="KIJ42447.1"/>
    <property type="molecule type" value="Genomic_DNA"/>
</dbReference>
<dbReference type="OrthoDB" id="3064467at2759"/>
<protein>
    <recommendedName>
        <fullName evidence="2">ORC1/DEAH AAA+ ATPase domain-containing protein</fullName>
    </recommendedName>
</protein>
<sequence>MFKKLKTKFHSSHGTTSSTSDRARTKDSVLPMQISQPTLHPTPSTSTPIPVLSTVDTILVILEDVGSLVQSFPYIEGIAGILSGVIRIRQEMKDAEDYCKEVIDNVLDLSGEILLEFQRIPESMGKDHNLQRDLEEYSKFLNEVHHDIEKYWEAYQRRNPLVKWIYRQPEAIMKLEKKTIKLKEKYESRVLFNIAIIVNNLQNVSHGTSAGPSPPWTPIPIPASMLGRESEMENMLSHMRANKPLRIAILGPGGMGKTTLALHFLHTASVINAYPSQLFISCEGRNSLDELLLDIAEQVQIPSEQRKEYLQNQILGALRKLPTIICLDNLETLWEPATLRTITEDFLNHLS</sequence>
<feature type="compositionally biased region" description="Basic residues" evidence="1">
    <location>
        <begin position="1"/>
        <end position="11"/>
    </location>
</feature>
<evidence type="ECO:0000256" key="1">
    <source>
        <dbReference type="SAM" id="MobiDB-lite"/>
    </source>
</evidence>
<dbReference type="Gene3D" id="3.40.50.300">
    <property type="entry name" value="P-loop containing nucleotide triphosphate hydrolases"/>
    <property type="match status" value="1"/>
</dbReference>
<reference evidence="3 4" key="1">
    <citation type="submission" date="2014-06" db="EMBL/GenBank/DDBJ databases">
        <title>Evolutionary Origins and Diversification of the Mycorrhizal Mutualists.</title>
        <authorList>
            <consortium name="DOE Joint Genome Institute"/>
            <consortium name="Mycorrhizal Genomics Consortium"/>
            <person name="Kohler A."/>
            <person name="Kuo A."/>
            <person name="Nagy L.G."/>
            <person name="Floudas D."/>
            <person name="Copeland A."/>
            <person name="Barry K.W."/>
            <person name="Cichocki N."/>
            <person name="Veneault-Fourrey C."/>
            <person name="LaButti K."/>
            <person name="Lindquist E.A."/>
            <person name="Lipzen A."/>
            <person name="Lundell T."/>
            <person name="Morin E."/>
            <person name="Murat C."/>
            <person name="Riley R."/>
            <person name="Ohm R."/>
            <person name="Sun H."/>
            <person name="Tunlid A."/>
            <person name="Henrissat B."/>
            <person name="Grigoriev I.V."/>
            <person name="Hibbett D.S."/>
            <person name="Martin F."/>
        </authorList>
    </citation>
    <scope>NUCLEOTIDE SEQUENCE [LARGE SCALE GENOMIC DNA]</scope>
    <source>
        <strain evidence="3 4">SS14</strain>
    </source>
</reference>
<organism evidence="3 4">
    <name type="scientific">Sphaerobolus stellatus (strain SS14)</name>
    <dbReference type="NCBI Taxonomy" id="990650"/>
    <lineage>
        <taxon>Eukaryota</taxon>
        <taxon>Fungi</taxon>
        <taxon>Dikarya</taxon>
        <taxon>Basidiomycota</taxon>
        <taxon>Agaricomycotina</taxon>
        <taxon>Agaricomycetes</taxon>
        <taxon>Phallomycetidae</taxon>
        <taxon>Geastrales</taxon>
        <taxon>Sphaerobolaceae</taxon>
        <taxon>Sphaerobolus</taxon>
    </lineage>
</organism>
<dbReference type="GO" id="GO:0016887">
    <property type="term" value="F:ATP hydrolysis activity"/>
    <property type="evidence" value="ECO:0007669"/>
    <property type="project" value="InterPro"/>
</dbReference>
<dbReference type="Pfam" id="PF13401">
    <property type="entry name" value="AAA_22"/>
    <property type="match status" value="1"/>
</dbReference>
<name>A0A0C9VL79_SPHS4</name>
<dbReference type="SUPFAM" id="SSF52540">
    <property type="entry name" value="P-loop containing nucleoside triphosphate hydrolases"/>
    <property type="match status" value="1"/>
</dbReference>
<feature type="region of interest" description="Disordered" evidence="1">
    <location>
        <begin position="1"/>
        <end position="26"/>
    </location>
</feature>
<dbReference type="HOGENOM" id="CLU_738038_0_0_1"/>
<evidence type="ECO:0000313" key="4">
    <source>
        <dbReference type="Proteomes" id="UP000054279"/>
    </source>
</evidence>
<gene>
    <name evidence="3" type="ORF">M422DRAFT_254544</name>
</gene>
<evidence type="ECO:0000313" key="3">
    <source>
        <dbReference type="EMBL" id="KIJ42447.1"/>
    </source>
</evidence>
<dbReference type="InterPro" id="IPR049945">
    <property type="entry name" value="AAA_22"/>
</dbReference>
<dbReference type="AlphaFoldDB" id="A0A0C9VL79"/>
<proteinExistence type="predicted"/>
<accession>A0A0C9VL79</accession>
<feature type="domain" description="ORC1/DEAH AAA+ ATPase" evidence="2">
    <location>
        <begin position="247"/>
        <end position="346"/>
    </location>
</feature>
<keyword evidence="4" id="KW-1185">Reference proteome</keyword>
<feature type="non-terminal residue" evidence="3">
    <location>
        <position position="351"/>
    </location>
</feature>